<dbReference type="Proteomes" id="UP001055117">
    <property type="component" value="Unassembled WGS sequence"/>
</dbReference>
<organism evidence="2 3">
    <name type="scientific">Methylobacterium cerastii</name>
    <dbReference type="NCBI Taxonomy" id="932741"/>
    <lineage>
        <taxon>Bacteria</taxon>
        <taxon>Pseudomonadati</taxon>
        <taxon>Pseudomonadota</taxon>
        <taxon>Alphaproteobacteria</taxon>
        <taxon>Hyphomicrobiales</taxon>
        <taxon>Methylobacteriaceae</taxon>
        <taxon>Methylobacterium</taxon>
    </lineage>
</organism>
<keyword evidence="3" id="KW-1185">Reference proteome</keyword>
<protein>
    <submittedName>
        <fullName evidence="2">Uncharacterized protein</fullName>
    </submittedName>
</protein>
<name>A0ABQ4QBD2_9HYPH</name>
<evidence type="ECO:0000313" key="2">
    <source>
        <dbReference type="EMBL" id="GJD42518.1"/>
    </source>
</evidence>
<accession>A0ABQ4QBD2</accession>
<sequence>MSGTTVPLNSDLEEQLGRIHQQREESEKFVAE</sequence>
<evidence type="ECO:0000313" key="3">
    <source>
        <dbReference type="Proteomes" id="UP001055117"/>
    </source>
</evidence>
<dbReference type="EMBL" id="BPQG01000004">
    <property type="protein sequence ID" value="GJD42518.1"/>
    <property type="molecule type" value="Genomic_DNA"/>
</dbReference>
<proteinExistence type="predicted"/>
<evidence type="ECO:0000256" key="1">
    <source>
        <dbReference type="SAM" id="MobiDB-lite"/>
    </source>
</evidence>
<feature type="region of interest" description="Disordered" evidence="1">
    <location>
        <begin position="1"/>
        <end position="32"/>
    </location>
</feature>
<gene>
    <name evidence="2" type="ORF">AFCDBAGC_0356</name>
</gene>
<comment type="caution">
    <text evidence="2">The sequence shown here is derived from an EMBL/GenBank/DDBJ whole genome shotgun (WGS) entry which is preliminary data.</text>
</comment>
<feature type="compositionally biased region" description="Basic and acidic residues" evidence="1">
    <location>
        <begin position="15"/>
        <end position="32"/>
    </location>
</feature>
<reference evidence="2 3" key="1">
    <citation type="journal article" date="2021" name="Front. Microbiol.">
        <title>Comprehensive Comparative Genomics and Phenotyping of Methylobacterium Species.</title>
        <authorList>
            <person name="Alessa O."/>
            <person name="Ogura Y."/>
            <person name="Fujitani Y."/>
            <person name="Takami H."/>
            <person name="Hayashi T."/>
            <person name="Sahin N."/>
            <person name="Tani A."/>
        </authorList>
    </citation>
    <scope>NUCLEOTIDE SEQUENCE [LARGE SCALE GENOMIC DNA]</scope>
    <source>
        <strain evidence="2 3">DSM 23679</strain>
    </source>
</reference>